<proteinExistence type="predicted"/>
<dbReference type="GO" id="GO:0016020">
    <property type="term" value="C:membrane"/>
    <property type="evidence" value="ECO:0007669"/>
    <property type="project" value="TreeGrafter"/>
</dbReference>
<feature type="transmembrane region" description="Helical" evidence="1">
    <location>
        <begin position="230"/>
        <end position="252"/>
    </location>
</feature>
<protein>
    <submittedName>
        <fullName evidence="2">Uncharacterized protein</fullName>
    </submittedName>
</protein>
<dbReference type="InParanoid" id="K5W7J0"/>
<dbReference type="AlphaFoldDB" id="K5W7J0"/>
<evidence type="ECO:0000313" key="3">
    <source>
        <dbReference type="Proteomes" id="UP000008370"/>
    </source>
</evidence>
<dbReference type="EMBL" id="JH930472">
    <property type="protein sequence ID" value="EKM54929.1"/>
    <property type="molecule type" value="Genomic_DNA"/>
</dbReference>
<keyword evidence="1" id="KW-0812">Transmembrane</keyword>
<accession>K5W7J0</accession>
<dbReference type="KEGG" id="pco:PHACADRAFT_142709"/>
<dbReference type="PANTHER" id="PTHR12242:SF1">
    <property type="entry name" value="MYND-TYPE DOMAIN-CONTAINING PROTEIN"/>
    <property type="match status" value="1"/>
</dbReference>
<dbReference type="GeneID" id="18908566"/>
<name>K5W7J0_PHACS</name>
<evidence type="ECO:0000313" key="2">
    <source>
        <dbReference type="EMBL" id="EKM54929.1"/>
    </source>
</evidence>
<keyword evidence="1" id="KW-1133">Transmembrane helix</keyword>
<dbReference type="Proteomes" id="UP000008370">
    <property type="component" value="Unassembled WGS sequence"/>
</dbReference>
<evidence type="ECO:0000256" key="1">
    <source>
        <dbReference type="SAM" id="Phobius"/>
    </source>
</evidence>
<dbReference type="RefSeq" id="XP_007395279.1">
    <property type="nucleotide sequence ID" value="XM_007395217.1"/>
</dbReference>
<feature type="transmembrane region" description="Helical" evidence="1">
    <location>
        <begin position="30"/>
        <end position="52"/>
    </location>
</feature>
<feature type="transmembrane region" description="Helical" evidence="1">
    <location>
        <begin position="189"/>
        <end position="210"/>
    </location>
</feature>
<dbReference type="OrthoDB" id="419711at2759"/>
<gene>
    <name evidence="2" type="ORF">PHACADRAFT_142709</name>
</gene>
<reference evidence="2 3" key="1">
    <citation type="journal article" date="2012" name="BMC Genomics">
        <title>Comparative genomics of the white-rot fungi, Phanerochaete carnosa and P. chrysosporium, to elucidate the genetic basis of the distinct wood types they colonize.</title>
        <authorList>
            <person name="Suzuki H."/>
            <person name="MacDonald J."/>
            <person name="Syed K."/>
            <person name="Salamov A."/>
            <person name="Hori C."/>
            <person name="Aerts A."/>
            <person name="Henrissat B."/>
            <person name="Wiebenga A."/>
            <person name="vanKuyk P.A."/>
            <person name="Barry K."/>
            <person name="Lindquist E."/>
            <person name="LaButti K."/>
            <person name="Lapidus A."/>
            <person name="Lucas S."/>
            <person name="Coutinho P."/>
            <person name="Gong Y."/>
            <person name="Samejima M."/>
            <person name="Mahadevan R."/>
            <person name="Abou-Zaid M."/>
            <person name="de Vries R.P."/>
            <person name="Igarashi K."/>
            <person name="Yadav J.S."/>
            <person name="Grigoriev I.V."/>
            <person name="Master E.R."/>
        </authorList>
    </citation>
    <scope>NUCLEOTIDE SEQUENCE [LARGE SCALE GENOMIC DNA]</scope>
    <source>
        <strain evidence="2 3">HHB-10118-sp</strain>
    </source>
</reference>
<keyword evidence="3" id="KW-1185">Reference proteome</keyword>
<dbReference type="HOGENOM" id="CLU_062880_0_0_1"/>
<organism evidence="2 3">
    <name type="scientific">Phanerochaete carnosa (strain HHB-10118-sp)</name>
    <name type="common">White-rot fungus</name>
    <name type="synonym">Peniophora carnosa</name>
    <dbReference type="NCBI Taxonomy" id="650164"/>
    <lineage>
        <taxon>Eukaryota</taxon>
        <taxon>Fungi</taxon>
        <taxon>Dikarya</taxon>
        <taxon>Basidiomycota</taxon>
        <taxon>Agaricomycotina</taxon>
        <taxon>Agaricomycetes</taxon>
        <taxon>Polyporales</taxon>
        <taxon>Phanerochaetaceae</taxon>
        <taxon>Phanerochaete</taxon>
    </lineage>
</organism>
<sequence>MKAGVYDLLGVASPFDPSFSLVTSPLLPPLALALLRLSLALYCTFFMLFRLINEGIKNHSDAMFFSFFTNLSYLGLLSYFWASGVQTFSFSLALRSPSHTPHYLLQAWPRPLQVLHLLLQSTVTTFPILVTAVFWSLLSGTSTFATRYNAWVNISEHALNTAFATLDIFLTNASPSLPGRPHSGVALPWAHLPFLIVLLACYLGVAYVTSATQHFYPYSFLNPHTQHAKLAAYIVGIAAAEVIIFVIVRYIMMLRHLLVLRFNRNAQEEVEYFAGSVIIGKSNKEGVEALEDWERVSLTDGERGIAL</sequence>
<feature type="transmembrane region" description="Helical" evidence="1">
    <location>
        <begin position="64"/>
        <end position="82"/>
    </location>
</feature>
<keyword evidence="1" id="KW-0472">Membrane</keyword>
<dbReference type="STRING" id="650164.K5W7J0"/>
<dbReference type="PANTHER" id="PTHR12242">
    <property type="entry name" value="OS02G0130600 PROTEIN-RELATED"/>
    <property type="match status" value="1"/>
</dbReference>
<feature type="transmembrane region" description="Helical" evidence="1">
    <location>
        <begin position="117"/>
        <end position="138"/>
    </location>
</feature>